<dbReference type="EMBL" id="WJXA01000001">
    <property type="protein sequence ID" value="KAF7154832.1"/>
    <property type="molecule type" value="Genomic_DNA"/>
</dbReference>
<dbReference type="InterPro" id="IPR044246">
    <property type="entry name" value="ZFP3-like"/>
</dbReference>
<feature type="compositionally biased region" description="Low complexity" evidence="7">
    <location>
        <begin position="83"/>
        <end position="93"/>
    </location>
</feature>
<proteinExistence type="predicted"/>
<evidence type="ECO:0000256" key="2">
    <source>
        <dbReference type="ARBA" id="ARBA00022723"/>
    </source>
</evidence>
<sequence>MEPVRSAEPCLSEASSISASSDGPLRNYGDEKKMAAIRREKGVIEGSDDQPDQEPQQSCLLLDLKLSSDDSAKVELNLFDPLNAEASESSNEGEGSGPRGDKQPETRVFACNFCKREFTTSQALGGHQNAHKQERAMAKRRQGMMGADSMAGPFGHHHPPLSSSFNNTPPFYPFSTNYPHPLVYGTAFNRPSSLGVRMNSMMQTSPSSFPWSSSPPAGYRLGDGHPDAAAGWPSKSLAADGHPDAAGWPSRTLAMMNRPQSSSNDRLRMMERLQGPSHNNGATLGSARLSSSVSVLAANRAANDGEMNLWPRLESSENNDASGLDLNLKL</sequence>
<feature type="region of interest" description="Disordered" evidence="7">
    <location>
        <begin position="1"/>
        <end position="57"/>
    </location>
</feature>
<dbReference type="Proteomes" id="UP000626092">
    <property type="component" value="Unassembled WGS sequence"/>
</dbReference>
<evidence type="ECO:0000313" key="10">
    <source>
        <dbReference type="Proteomes" id="UP000626092"/>
    </source>
</evidence>
<comment type="caution">
    <text evidence="9">The sequence shown here is derived from an EMBL/GenBank/DDBJ whole genome shotgun (WGS) entry which is preliminary data.</text>
</comment>
<reference evidence="9" key="1">
    <citation type="submission" date="2019-11" db="EMBL/GenBank/DDBJ databases">
        <authorList>
            <person name="Liu Y."/>
            <person name="Hou J."/>
            <person name="Li T.-Q."/>
            <person name="Guan C.-H."/>
            <person name="Wu X."/>
            <person name="Wu H.-Z."/>
            <person name="Ling F."/>
            <person name="Zhang R."/>
            <person name="Shi X.-G."/>
            <person name="Ren J.-P."/>
            <person name="Chen E.-F."/>
            <person name="Sun J.-M."/>
        </authorList>
    </citation>
    <scope>NUCLEOTIDE SEQUENCE</scope>
    <source>
        <strain evidence="9">Adult_tree_wgs_1</strain>
        <tissue evidence="9">Leaves</tissue>
    </source>
</reference>
<evidence type="ECO:0000259" key="8">
    <source>
        <dbReference type="PROSITE" id="PS50157"/>
    </source>
</evidence>
<dbReference type="GO" id="GO:0005634">
    <property type="term" value="C:nucleus"/>
    <property type="evidence" value="ECO:0007669"/>
    <property type="project" value="UniProtKB-SubCell"/>
</dbReference>
<feature type="region of interest" description="Disordered" evidence="7">
    <location>
        <begin position="205"/>
        <end position="250"/>
    </location>
</feature>
<dbReference type="InterPro" id="IPR013087">
    <property type="entry name" value="Znf_C2H2_type"/>
</dbReference>
<evidence type="ECO:0000256" key="5">
    <source>
        <dbReference type="ARBA" id="ARBA00023242"/>
    </source>
</evidence>
<keyword evidence="5" id="KW-0539">Nucleus</keyword>
<dbReference type="Pfam" id="PF13912">
    <property type="entry name" value="zf-C2H2_6"/>
    <property type="match status" value="1"/>
</dbReference>
<protein>
    <recommendedName>
        <fullName evidence="8">C2H2-type domain-containing protein</fullName>
    </recommendedName>
</protein>
<dbReference type="AlphaFoldDB" id="A0A834HK31"/>
<dbReference type="PANTHER" id="PTHR47287">
    <property type="entry name" value="C2H2 AND C2HC ZINC FINGERS SUPERFAMILY PROTEIN"/>
    <property type="match status" value="1"/>
</dbReference>
<keyword evidence="4" id="KW-0862">Zinc</keyword>
<dbReference type="OrthoDB" id="1736050at2759"/>
<feature type="domain" description="C2H2-type" evidence="8">
    <location>
        <begin position="109"/>
        <end position="136"/>
    </location>
</feature>
<dbReference type="Gene3D" id="3.30.160.60">
    <property type="entry name" value="Classic Zinc Finger"/>
    <property type="match status" value="1"/>
</dbReference>
<dbReference type="PROSITE" id="PS50157">
    <property type="entry name" value="ZINC_FINGER_C2H2_2"/>
    <property type="match status" value="1"/>
</dbReference>
<evidence type="ECO:0000256" key="6">
    <source>
        <dbReference type="PROSITE-ProRule" id="PRU00042"/>
    </source>
</evidence>
<dbReference type="SUPFAM" id="SSF57667">
    <property type="entry name" value="beta-beta-alpha zinc fingers"/>
    <property type="match status" value="1"/>
</dbReference>
<organism evidence="9 10">
    <name type="scientific">Rhododendron simsii</name>
    <name type="common">Sims's rhododendron</name>
    <dbReference type="NCBI Taxonomy" id="118357"/>
    <lineage>
        <taxon>Eukaryota</taxon>
        <taxon>Viridiplantae</taxon>
        <taxon>Streptophyta</taxon>
        <taxon>Embryophyta</taxon>
        <taxon>Tracheophyta</taxon>
        <taxon>Spermatophyta</taxon>
        <taxon>Magnoliopsida</taxon>
        <taxon>eudicotyledons</taxon>
        <taxon>Gunneridae</taxon>
        <taxon>Pentapetalae</taxon>
        <taxon>asterids</taxon>
        <taxon>Ericales</taxon>
        <taxon>Ericaceae</taxon>
        <taxon>Ericoideae</taxon>
        <taxon>Rhodoreae</taxon>
        <taxon>Rhododendron</taxon>
    </lineage>
</organism>
<keyword evidence="3 6" id="KW-0863">Zinc-finger</keyword>
<dbReference type="InterPro" id="IPR036236">
    <property type="entry name" value="Znf_C2H2_sf"/>
</dbReference>
<dbReference type="PANTHER" id="PTHR47287:SF9">
    <property type="entry name" value="ZINC FINGER PROTEIN 4-LIKE"/>
    <property type="match status" value="1"/>
</dbReference>
<accession>A0A834HK31</accession>
<evidence type="ECO:0000256" key="4">
    <source>
        <dbReference type="ARBA" id="ARBA00022833"/>
    </source>
</evidence>
<comment type="subcellular location">
    <subcellularLocation>
        <location evidence="1">Nucleus</location>
    </subcellularLocation>
</comment>
<dbReference type="GO" id="GO:0008270">
    <property type="term" value="F:zinc ion binding"/>
    <property type="evidence" value="ECO:0007669"/>
    <property type="project" value="UniProtKB-KW"/>
</dbReference>
<feature type="compositionally biased region" description="Low complexity" evidence="7">
    <location>
        <begin position="12"/>
        <end position="21"/>
    </location>
</feature>
<evidence type="ECO:0000256" key="1">
    <source>
        <dbReference type="ARBA" id="ARBA00004123"/>
    </source>
</evidence>
<gene>
    <name evidence="9" type="ORF">RHSIM_Rhsim01G0123100</name>
</gene>
<feature type="region of interest" description="Disordered" evidence="7">
    <location>
        <begin position="83"/>
        <end position="104"/>
    </location>
</feature>
<feature type="compositionally biased region" description="Basic and acidic residues" evidence="7">
    <location>
        <begin position="28"/>
        <end position="43"/>
    </location>
</feature>
<dbReference type="GO" id="GO:0009788">
    <property type="term" value="P:negative regulation of abscisic acid-activated signaling pathway"/>
    <property type="evidence" value="ECO:0007669"/>
    <property type="project" value="InterPro"/>
</dbReference>
<evidence type="ECO:0000313" key="9">
    <source>
        <dbReference type="EMBL" id="KAF7154832.1"/>
    </source>
</evidence>
<evidence type="ECO:0000256" key="3">
    <source>
        <dbReference type="ARBA" id="ARBA00022771"/>
    </source>
</evidence>
<keyword evidence="2" id="KW-0479">Metal-binding</keyword>
<name>A0A834HK31_RHOSS</name>
<keyword evidence="10" id="KW-1185">Reference proteome</keyword>
<dbReference type="PROSITE" id="PS00028">
    <property type="entry name" value="ZINC_FINGER_C2H2_1"/>
    <property type="match status" value="1"/>
</dbReference>
<evidence type="ECO:0000256" key="7">
    <source>
        <dbReference type="SAM" id="MobiDB-lite"/>
    </source>
</evidence>
<feature type="compositionally biased region" description="Low complexity" evidence="7">
    <location>
        <begin position="205"/>
        <end position="216"/>
    </location>
</feature>